<dbReference type="PANTHER" id="PTHR42743">
    <property type="entry name" value="AMINO-ACID AMINOTRANSFERASE"/>
    <property type="match status" value="1"/>
</dbReference>
<dbReference type="Pfam" id="PF19798">
    <property type="entry name" value="Sulfotransfer_5"/>
    <property type="match status" value="1"/>
</dbReference>
<name>A0A6G6WKL8_9ACTN</name>
<dbReference type="PANTHER" id="PTHR42743:SF11">
    <property type="entry name" value="AMINODEOXYCHORISMATE LYASE"/>
    <property type="match status" value="1"/>
</dbReference>
<dbReference type="KEGG" id="nano:G5V58_25275"/>
<accession>A0A6G6WKL8</accession>
<dbReference type="GO" id="GO:0019752">
    <property type="term" value="P:carboxylic acid metabolic process"/>
    <property type="evidence" value="ECO:0007669"/>
    <property type="project" value="TreeGrafter"/>
</dbReference>
<organism evidence="2 3">
    <name type="scientific">Nocardioides anomalus</name>
    <dbReference type="NCBI Taxonomy" id="2712223"/>
    <lineage>
        <taxon>Bacteria</taxon>
        <taxon>Bacillati</taxon>
        <taxon>Actinomycetota</taxon>
        <taxon>Actinomycetes</taxon>
        <taxon>Propionibacteriales</taxon>
        <taxon>Nocardioidaceae</taxon>
        <taxon>Nocardioides</taxon>
    </lineage>
</organism>
<sequence length="243" mass="27677">MSEPVRVAMWSGPRNISTAMMRAWENRPDTVVVDEPLYAEYLVRTGLDHPGRDEVVAAQPTWLPEVVEGLLAPLPRGKGVHYAKHMAHHLDLEAEADWTDDFRNVLLVRDPAEVVASYVRSREACEPDDIGLLQEQWLLDRWDALGADVPVIDSADFLRDPEAHLRWLCDWLGIAFTDRMLSWPPGPRASDGVWAPYWYDAVLASTGFEPYRPRAVELSEHDAAVADACRPAYERLRERRVRI</sequence>
<dbReference type="RefSeq" id="WP_165238349.1">
    <property type="nucleotide sequence ID" value="NZ_CP049257.1"/>
</dbReference>
<dbReference type="Proteomes" id="UP000502996">
    <property type="component" value="Chromosome"/>
</dbReference>
<dbReference type="SUPFAM" id="SSF52540">
    <property type="entry name" value="P-loop containing nucleoside triphosphate hydrolases"/>
    <property type="match status" value="1"/>
</dbReference>
<evidence type="ECO:0000313" key="3">
    <source>
        <dbReference type="Proteomes" id="UP000502996"/>
    </source>
</evidence>
<dbReference type="InterPro" id="IPR050571">
    <property type="entry name" value="Class-IV_PLP-Dep_Aminotrnsfr"/>
</dbReference>
<proteinExistence type="inferred from homology"/>
<dbReference type="AlphaFoldDB" id="A0A6G6WKL8"/>
<evidence type="ECO:0000256" key="1">
    <source>
        <dbReference type="ARBA" id="ARBA00009320"/>
    </source>
</evidence>
<reference evidence="2 3" key="1">
    <citation type="submission" date="2020-02" db="EMBL/GenBank/DDBJ databases">
        <title>Full genome sequence of Nocardioides sp. R-3366.</title>
        <authorList>
            <person name="Im W.-T."/>
        </authorList>
    </citation>
    <scope>NUCLEOTIDE SEQUENCE [LARGE SCALE GENOMIC DNA]</scope>
    <source>
        <strain evidence="2 3">R-3366</strain>
    </source>
</reference>
<evidence type="ECO:0000313" key="2">
    <source>
        <dbReference type="EMBL" id="QIG45610.1"/>
    </source>
</evidence>
<dbReference type="EMBL" id="CP049257">
    <property type="protein sequence ID" value="QIG45610.1"/>
    <property type="molecule type" value="Genomic_DNA"/>
</dbReference>
<dbReference type="InterPro" id="IPR027417">
    <property type="entry name" value="P-loop_NTPase"/>
</dbReference>
<comment type="similarity">
    <text evidence="1">Belongs to the class-IV pyridoxal-phosphate-dependent aminotransferase family.</text>
</comment>
<keyword evidence="2" id="KW-0808">Transferase</keyword>
<dbReference type="GO" id="GO:0016740">
    <property type="term" value="F:transferase activity"/>
    <property type="evidence" value="ECO:0007669"/>
    <property type="project" value="UniProtKB-KW"/>
</dbReference>
<dbReference type="Gene3D" id="3.40.50.300">
    <property type="entry name" value="P-loop containing nucleotide triphosphate hydrolases"/>
    <property type="match status" value="1"/>
</dbReference>
<protein>
    <submittedName>
        <fullName evidence="2">Sulfotransferase</fullName>
    </submittedName>
</protein>
<gene>
    <name evidence="2" type="ORF">G5V58_25275</name>
</gene>
<keyword evidence="3" id="KW-1185">Reference proteome</keyword>